<name>A0A1U7Z7Z4_NELNU</name>
<evidence type="ECO:0000256" key="3">
    <source>
        <dbReference type="ARBA" id="ARBA00022676"/>
    </source>
</evidence>
<gene>
    <name evidence="10" type="primary">LOC104590212</name>
</gene>
<dbReference type="GO" id="GO:0016757">
    <property type="term" value="F:glycosyltransferase activity"/>
    <property type="evidence" value="ECO:0000318"/>
    <property type="project" value="GO_Central"/>
</dbReference>
<proteinExistence type="inferred from homology"/>
<accession>A0A1U7Z7Z4</accession>
<keyword evidence="3 8" id="KW-0328">Glycosyltransferase</keyword>
<evidence type="ECO:0000256" key="6">
    <source>
        <dbReference type="ARBA" id="ARBA00022989"/>
    </source>
</evidence>
<dbReference type="GeneID" id="104590212"/>
<comment type="similarity">
    <text evidence="2 8">Belongs to the glycosyltransferase 92 family.</text>
</comment>
<dbReference type="Pfam" id="PF01697">
    <property type="entry name" value="Glyco_transf_92"/>
    <property type="match status" value="1"/>
</dbReference>
<evidence type="ECO:0000313" key="10">
    <source>
        <dbReference type="RefSeq" id="XP_010247086.1"/>
    </source>
</evidence>
<dbReference type="EC" id="2.4.1.-" evidence="8"/>
<evidence type="ECO:0000313" key="9">
    <source>
        <dbReference type="Proteomes" id="UP000189703"/>
    </source>
</evidence>
<evidence type="ECO:0000256" key="7">
    <source>
        <dbReference type="ARBA" id="ARBA00023136"/>
    </source>
</evidence>
<dbReference type="InterPro" id="IPR008166">
    <property type="entry name" value="Glyco_transf_92"/>
</dbReference>
<dbReference type="PANTHER" id="PTHR21461">
    <property type="entry name" value="GLYCOSYLTRANSFERASE FAMILY 92 PROTEIN"/>
    <property type="match status" value="1"/>
</dbReference>
<reference evidence="10" key="1">
    <citation type="submission" date="2025-08" db="UniProtKB">
        <authorList>
            <consortium name="RefSeq"/>
        </authorList>
    </citation>
    <scope>IDENTIFICATION</scope>
</reference>
<dbReference type="SUPFAM" id="SSF53448">
    <property type="entry name" value="Nucleotide-diphospho-sugar transferases"/>
    <property type="match status" value="1"/>
</dbReference>
<dbReference type="FunCoup" id="A0A1U7Z7Z4">
    <property type="interactions" value="1"/>
</dbReference>
<dbReference type="GO" id="GO:0016020">
    <property type="term" value="C:membrane"/>
    <property type="evidence" value="ECO:0007669"/>
    <property type="project" value="UniProtKB-SubCell"/>
</dbReference>
<keyword evidence="4 8" id="KW-0808">Transferase</keyword>
<sequence>MRRRIHTPPALSIFISVLLLASFSLYLSRDVFSGEESRPSPSLFRKRFSNLPLNFAVTENQYRHRSSHHVSSLGELSPDAILFPDWEVLLVLSPRDSLPSDSSDGYFCLFQNNATSPARPTGFLPFHQLVTFKCVLPSSVRRLRPFYQPILTKSPEYYWLGNDSGSPELLRWSHLAYESLSTENDVVLFAKGVNQRRDRSRPPSELRCVFGDDATKAVRTEVTISSQEVFRCRHPDEASLRRLFNGRDDERIKISLEVRQQKKVTVVPSLAYYSGPRKVTSEKGKSLVCACTMVYNVAKFLKEWVIYHSKIGVDKFILYDNGSDDGLEKVVEQLLLQGYDVKTLLWPWPKTQEAGFSHCAVYARDSCTWMMYVDVDEFVFSPSWLKSLHPSPDMLKSLLPLPRTSHGSSSSSSGLPIAQIMMRCLDFGPSNQTSHPIQGVTQGYTCRRKMEQRHKSIVLLEAVDTTLINVVHHFQLREGYRGKRLTRGEGVVNHYKYQAWSEFKAKFRRRVSAYVVDWRQESNPMSQDRTPGLGFAPIEPKGWATKFCEVNDSRLKVATQRWFRFGLDSPTGYKMAWQD</sequence>
<evidence type="ECO:0000256" key="1">
    <source>
        <dbReference type="ARBA" id="ARBA00004167"/>
    </source>
</evidence>
<dbReference type="OMA" id="EFRWERS"/>
<keyword evidence="9" id="KW-1185">Reference proteome</keyword>
<evidence type="ECO:0000256" key="8">
    <source>
        <dbReference type="RuleBase" id="RU366017"/>
    </source>
</evidence>
<dbReference type="STRING" id="4432.A0A1U7Z7Z4"/>
<dbReference type="eggNOG" id="ENOG502QTF9">
    <property type="taxonomic scope" value="Eukaryota"/>
</dbReference>
<dbReference type="KEGG" id="nnu:104590212"/>
<dbReference type="AlphaFoldDB" id="A0A1U7Z7Z4"/>
<dbReference type="Proteomes" id="UP000189703">
    <property type="component" value="Unplaced"/>
</dbReference>
<dbReference type="OrthoDB" id="2526284at2759"/>
<keyword evidence="5" id="KW-0812">Transmembrane</keyword>
<evidence type="ECO:0000256" key="4">
    <source>
        <dbReference type="ARBA" id="ARBA00022679"/>
    </source>
</evidence>
<keyword evidence="7" id="KW-0472">Membrane</keyword>
<evidence type="ECO:0000256" key="2">
    <source>
        <dbReference type="ARBA" id="ARBA00007647"/>
    </source>
</evidence>
<dbReference type="GO" id="GO:0005737">
    <property type="term" value="C:cytoplasm"/>
    <property type="evidence" value="ECO:0000318"/>
    <property type="project" value="GO_Central"/>
</dbReference>
<dbReference type="CDD" id="cd00761">
    <property type="entry name" value="Glyco_tranf_GTA_type"/>
    <property type="match status" value="1"/>
</dbReference>
<dbReference type="PANTHER" id="PTHR21461:SF69">
    <property type="entry name" value="GLYCOSYLTRANSFERASE FAMILY 92 PROTEIN"/>
    <property type="match status" value="1"/>
</dbReference>
<dbReference type="RefSeq" id="XP_010247086.1">
    <property type="nucleotide sequence ID" value="XM_010248784.2"/>
</dbReference>
<evidence type="ECO:0000256" key="5">
    <source>
        <dbReference type="ARBA" id="ARBA00022692"/>
    </source>
</evidence>
<organism evidence="9 10">
    <name type="scientific">Nelumbo nucifera</name>
    <name type="common">Sacred lotus</name>
    <dbReference type="NCBI Taxonomy" id="4432"/>
    <lineage>
        <taxon>Eukaryota</taxon>
        <taxon>Viridiplantae</taxon>
        <taxon>Streptophyta</taxon>
        <taxon>Embryophyta</taxon>
        <taxon>Tracheophyta</taxon>
        <taxon>Spermatophyta</taxon>
        <taxon>Magnoliopsida</taxon>
        <taxon>Proteales</taxon>
        <taxon>Nelumbonaceae</taxon>
        <taxon>Nelumbo</taxon>
    </lineage>
</organism>
<dbReference type="InterPro" id="IPR029044">
    <property type="entry name" value="Nucleotide-diphossugar_trans"/>
</dbReference>
<keyword evidence="6" id="KW-1133">Transmembrane helix</keyword>
<comment type="subcellular location">
    <subcellularLocation>
        <location evidence="1">Membrane</location>
        <topology evidence="1">Single-pass membrane protein</topology>
    </subcellularLocation>
</comment>
<protein>
    <recommendedName>
        <fullName evidence="8">Glycosyltransferase family 92 protein</fullName>
        <ecNumber evidence="8">2.4.1.-</ecNumber>
    </recommendedName>
</protein>